<evidence type="ECO:0000313" key="2">
    <source>
        <dbReference type="EMBL" id="PSF39117.1"/>
    </source>
</evidence>
<reference evidence="2 3" key="1">
    <citation type="submission" date="2018-03" db="EMBL/GenBank/DDBJ databases">
        <title>The ancient ancestry and fast evolution of plastids.</title>
        <authorList>
            <person name="Moore K.R."/>
            <person name="Magnabosco C."/>
            <person name="Momper L."/>
            <person name="Gold D.A."/>
            <person name="Bosak T."/>
            <person name="Fournier G.P."/>
        </authorList>
    </citation>
    <scope>NUCLEOTIDE SEQUENCE [LARGE SCALE GENOMIC DNA]</scope>
    <source>
        <strain evidence="2 3">CCALA 016</strain>
    </source>
</reference>
<reference evidence="2 3" key="2">
    <citation type="submission" date="2018-03" db="EMBL/GenBank/DDBJ databases">
        <authorList>
            <person name="Keele B.F."/>
        </authorList>
    </citation>
    <scope>NUCLEOTIDE SEQUENCE [LARGE SCALE GENOMIC DNA]</scope>
    <source>
        <strain evidence="2 3">CCALA 016</strain>
    </source>
</reference>
<dbReference type="Gene3D" id="3.40.50.150">
    <property type="entry name" value="Vaccinia Virus protein VP39"/>
    <property type="match status" value="1"/>
</dbReference>
<dbReference type="OrthoDB" id="421066at2"/>
<dbReference type="InterPro" id="IPR041698">
    <property type="entry name" value="Methyltransf_25"/>
</dbReference>
<dbReference type="EMBL" id="PXOH01000002">
    <property type="protein sequence ID" value="PSF39117.1"/>
    <property type="molecule type" value="Genomic_DNA"/>
</dbReference>
<proteinExistence type="predicted"/>
<dbReference type="GO" id="GO:0032259">
    <property type="term" value="P:methylation"/>
    <property type="evidence" value="ECO:0007669"/>
    <property type="project" value="UniProtKB-KW"/>
</dbReference>
<evidence type="ECO:0000259" key="1">
    <source>
        <dbReference type="Pfam" id="PF13649"/>
    </source>
</evidence>
<dbReference type="InterPro" id="IPR050508">
    <property type="entry name" value="Methyltransf_Superfamily"/>
</dbReference>
<feature type="domain" description="Methyltransferase" evidence="1">
    <location>
        <begin position="49"/>
        <end position="139"/>
    </location>
</feature>
<dbReference type="PANTHER" id="PTHR42912">
    <property type="entry name" value="METHYLTRANSFERASE"/>
    <property type="match status" value="1"/>
</dbReference>
<evidence type="ECO:0000313" key="3">
    <source>
        <dbReference type="Proteomes" id="UP000239001"/>
    </source>
</evidence>
<organism evidence="2 3">
    <name type="scientific">Aphanothece hegewaldii CCALA 016</name>
    <dbReference type="NCBI Taxonomy" id="2107694"/>
    <lineage>
        <taxon>Bacteria</taxon>
        <taxon>Bacillati</taxon>
        <taxon>Cyanobacteriota</taxon>
        <taxon>Cyanophyceae</taxon>
        <taxon>Oscillatoriophycideae</taxon>
        <taxon>Chroococcales</taxon>
        <taxon>Aphanothecaceae</taxon>
        <taxon>Aphanothece</taxon>
    </lineage>
</organism>
<dbReference type="RefSeq" id="WP_106455481.1">
    <property type="nucleotide sequence ID" value="NZ_PXOH01000002.1"/>
</dbReference>
<dbReference type="GO" id="GO:0008168">
    <property type="term" value="F:methyltransferase activity"/>
    <property type="evidence" value="ECO:0007669"/>
    <property type="project" value="UniProtKB-KW"/>
</dbReference>
<gene>
    <name evidence="2" type="ORF">C7H19_02625</name>
</gene>
<keyword evidence="2" id="KW-0489">Methyltransferase</keyword>
<keyword evidence="3" id="KW-1185">Reference proteome</keyword>
<dbReference type="Pfam" id="PF13649">
    <property type="entry name" value="Methyltransf_25"/>
    <property type="match status" value="1"/>
</dbReference>
<dbReference type="AlphaFoldDB" id="A0A2T1M368"/>
<dbReference type="Proteomes" id="UP000239001">
    <property type="component" value="Unassembled WGS sequence"/>
</dbReference>
<dbReference type="SUPFAM" id="SSF53335">
    <property type="entry name" value="S-adenosyl-L-methionine-dependent methyltransferases"/>
    <property type="match status" value="1"/>
</dbReference>
<dbReference type="CDD" id="cd02440">
    <property type="entry name" value="AdoMet_MTases"/>
    <property type="match status" value="1"/>
</dbReference>
<keyword evidence="2" id="KW-0808">Transferase</keyword>
<accession>A0A2T1M368</accession>
<sequence>MATILRTLSYKYQWLYDGISSLATLSVGGETKFRRLALQGLTIDSNTPILDLCCGAGQTTRFLVQFSDQVTGLDASPVALQRASLAVPQAKYVQGLAEQMPCKDQQFDIVHSSVALHEMETEQLKQILAEVYRVLKPDGVFTAIDLHRPTNLLFWPPVATFMWLFETDTAWQLLKTDLIQLLQEAGFKNTRQTLYAGGSLQVVQGMK</sequence>
<protein>
    <submittedName>
        <fullName evidence="2">SAM-dependent methyltransferase</fullName>
    </submittedName>
</protein>
<dbReference type="PANTHER" id="PTHR42912:SF80">
    <property type="entry name" value="METHYLTRANSFERASE DOMAIN-CONTAINING PROTEIN"/>
    <property type="match status" value="1"/>
</dbReference>
<comment type="caution">
    <text evidence="2">The sequence shown here is derived from an EMBL/GenBank/DDBJ whole genome shotgun (WGS) entry which is preliminary data.</text>
</comment>
<name>A0A2T1M368_9CHRO</name>
<dbReference type="InterPro" id="IPR029063">
    <property type="entry name" value="SAM-dependent_MTases_sf"/>
</dbReference>